<evidence type="ECO:0000313" key="2">
    <source>
        <dbReference type="Proteomes" id="UP001367030"/>
    </source>
</evidence>
<accession>A0ABU8XGH5</accession>
<dbReference type="EMBL" id="JBBKZS010000021">
    <property type="protein sequence ID" value="MEJ8858913.1"/>
    <property type="molecule type" value="Genomic_DNA"/>
</dbReference>
<name>A0ABU8XGH5_9BURK</name>
<comment type="caution">
    <text evidence="1">The sequence shown here is derived from an EMBL/GenBank/DDBJ whole genome shotgun (WGS) entry which is preliminary data.</text>
</comment>
<evidence type="ECO:0000313" key="1">
    <source>
        <dbReference type="EMBL" id="MEJ8858913.1"/>
    </source>
</evidence>
<keyword evidence="2" id="KW-1185">Reference proteome</keyword>
<gene>
    <name evidence="1" type="ORF">WKW79_30375</name>
</gene>
<sequence length="61" mass="6759">MTQLAEISPVDRARRVIAVTASAWHVAPRAPRRSLSIRVLKHLQRSAASSAPRHALLAHSW</sequence>
<dbReference type="RefSeq" id="WP_340338965.1">
    <property type="nucleotide sequence ID" value="NZ_JBBKZS010000021.1"/>
</dbReference>
<proteinExistence type="predicted"/>
<protein>
    <submittedName>
        <fullName evidence="1">Uncharacterized protein</fullName>
    </submittedName>
</protein>
<organism evidence="1 2">
    <name type="scientific">Variovorax robiniae</name>
    <dbReference type="NCBI Taxonomy" id="1836199"/>
    <lineage>
        <taxon>Bacteria</taxon>
        <taxon>Pseudomonadati</taxon>
        <taxon>Pseudomonadota</taxon>
        <taxon>Betaproteobacteria</taxon>
        <taxon>Burkholderiales</taxon>
        <taxon>Comamonadaceae</taxon>
        <taxon>Variovorax</taxon>
    </lineage>
</organism>
<dbReference type="Proteomes" id="UP001367030">
    <property type="component" value="Unassembled WGS sequence"/>
</dbReference>
<reference evidence="1 2" key="1">
    <citation type="submission" date="2024-03" db="EMBL/GenBank/DDBJ databases">
        <title>Novel species of the genus Variovorax.</title>
        <authorList>
            <person name="Liu Q."/>
            <person name="Xin Y.-H."/>
        </authorList>
    </citation>
    <scope>NUCLEOTIDE SEQUENCE [LARGE SCALE GENOMIC DNA]</scope>
    <source>
        <strain evidence="1 2">KACC 18901</strain>
    </source>
</reference>